<dbReference type="GO" id="GO:0005524">
    <property type="term" value="F:ATP binding"/>
    <property type="evidence" value="ECO:0007669"/>
    <property type="project" value="InterPro"/>
</dbReference>
<evidence type="ECO:0000259" key="10">
    <source>
        <dbReference type="PROSITE" id="PS51194"/>
    </source>
</evidence>
<proteinExistence type="predicted"/>
<dbReference type="InterPro" id="IPR013083">
    <property type="entry name" value="Znf_RING/FYVE/PHD"/>
</dbReference>
<dbReference type="InterPro" id="IPR001650">
    <property type="entry name" value="Helicase_C-like"/>
</dbReference>
<feature type="domain" description="RING-type" evidence="8">
    <location>
        <begin position="1234"/>
        <end position="1272"/>
    </location>
</feature>
<keyword evidence="6" id="KW-0067">ATP-binding</keyword>
<dbReference type="GO" id="GO:0006974">
    <property type="term" value="P:DNA damage response"/>
    <property type="evidence" value="ECO:0007669"/>
    <property type="project" value="TreeGrafter"/>
</dbReference>
<evidence type="ECO:0000259" key="9">
    <source>
        <dbReference type="PROSITE" id="PS51192"/>
    </source>
</evidence>
<dbReference type="InterPro" id="IPR017907">
    <property type="entry name" value="Znf_RING_CS"/>
</dbReference>
<comment type="caution">
    <text evidence="11">The sequence shown here is derived from an EMBL/GenBank/DDBJ whole genome shotgun (WGS) entry which is preliminary data.</text>
</comment>
<name>A0A9P6W9R9_MAUEX</name>
<dbReference type="InterPro" id="IPR001841">
    <property type="entry name" value="Znf_RING"/>
</dbReference>
<dbReference type="InterPro" id="IPR059033">
    <property type="entry name" value="C144_05_dom"/>
</dbReference>
<feature type="domain" description="Helicase ATP-binding" evidence="9">
    <location>
        <begin position="350"/>
        <end position="562"/>
    </location>
</feature>
<evidence type="ECO:0000313" key="11">
    <source>
        <dbReference type="EMBL" id="KAG0668106.1"/>
    </source>
</evidence>
<dbReference type="GO" id="GO:0008270">
    <property type="term" value="F:zinc ion binding"/>
    <property type="evidence" value="ECO:0007669"/>
    <property type="project" value="UniProtKB-KW"/>
</dbReference>
<gene>
    <name evidence="11" type="ORF">C6P45_005004</name>
</gene>
<dbReference type="CDD" id="cd18793">
    <property type="entry name" value="SF2_C_SNF"/>
    <property type="match status" value="1"/>
</dbReference>
<dbReference type="Gene3D" id="3.40.50.10810">
    <property type="entry name" value="Tandem AAA-ATPase domain"/>
    <property type="match status" value="1"/>
</dbReference>
<dbReference type="Proteomes" id="UP000750334">
    <property type="component" value="Unassembled WGS sequence"/>
</dbReference>
<dbReference type="SMART" id="SM00490">
    <property type="entry name" value="HELICc"/>
    <property type="match status" value="1"/>
</dbReference>
<dbReference type="PANTHER" id="PTHR45865">
    <property type="entry name" value="E3 UBIQUITIN-PROTEIN LIGASE SHPRH FAMILY MEMBER"/>
    <property type="match status" value="1"/>
</dbReference>
<dbReference type="InterPro" id="IPR027417">
    <property type="entry name" value="P-loop_NTPase"/>
</dbReference>
<dbReference type="PROSITE" id="PS50089">
    <property type="entry name" value="ZF_RING_2"/>
    <property type="match status" value="1"/>
</dbReference>
<evidence type="ECO:0000256" key="2">
    <source>
        <dbReference type="ARBA" id="ARBA00022741"/>
    </source>
</evidence>
<dbReference type="InterPro" id="IPR014001">
    <property type="entry name" value="Helicase_ATP-bd"/>
</dbReference>
<keyword evidence="12" id="KW-1185">Reference proteome</keyword>
<evidence type="ECO:0000256" key="5">
    <source>
        <dbReference type="ARBA" id="ARBA00022833"/>
    </source>
</evidence>
<evidence type="ECO:0000256" key="7">
    <source>
        <dbReference type="PROSITE-ProRule" id="PRU00175"/>
    </source>
</evidence>
<dbReference type="Pfam" id="PF13923">
    <property type="entry name" value="zf-C3HC4_2"/>
    <property type="match status" value="1"/>
</dbReference>
<dbReference type="Pfam" id="PF00271">
    <property type="entry name" value="Helicase_C"/>
    <property type="match status" value="1"/>
</dbReference>
<dbReference type="PANTHER" id="PTHR45865:SF1">
    <property type="entry name" value="E3 UBIQUITIN-PROTEIN LIGASE SHPRH"/>
    <property type="match status" value="1"/>
</dbReference>
<sequence length="1549" mass="180176">MNNSVTVSLSENESIELVKKLYTDEPSHQCRNVPIEPDSKKIKQNSNETSIHILTCDIDWKRLGKESFKDVPVMISMENDNLIIVDNELTPLFNISSISTLNENQLWSRILAFGTVHYSLHKYNDRLNKLKSNILNLKLQKDKSSKLKLKNDTKKINDVNKHIRYLKKQLKNIDLKSMELSTSDNTVKLSLQIWLHFERNHTSNKFNKETISLLHDLLCITQKRNKENILGINSPFIERQFITQTIQYTKEKLNNEISKDTINVPNLNVELLPFQQQSLKWLLTKEGYYDSPESYHNNDPTTHELLSYLNDEICYGYSVIDTDSTETFFWNKFTNFILDMPYVKELYSKRNINNTNARGLLCEEMGLGKTIEILSLLLLNKRIFTDNEPLTYLNDLGKKLLRCKTTLIICPNPLLQQWINEIIQHTTKDTISIFHYQGYNDVKDTFNTDNIDAIVKRLSKYDVIITTYNVINLEIHYTQYNANQRSRRNVNNVPRYDYSSPLSLMQFFRIILNEVQMLKSDNTQAAKCTSLLDRVHTWGVSGTPIQNVKDLQTVLSYLKIQPFCNMPEIITNVSNNIIEATTTNQRRHTPDSNLLISPVLKNGSIFSIEELLNIFLKYDICIRHIKDDVISQIHVPKQTNYLIPLEFNPVEWDNYINTWDDFMHVSGYGSNGQNKPRLSTIQLNQWLMKLRYLCCHAVIPENIVNMFSNRSRHRSLKKNQLKGNKLGQLDNQLTSVHNINDILQLMTINATELLDSLFRENIQLQVKAAQAKMELQNQPTGAITLFSTVIEQIKRDLKEKFNVDDPFNISYSKDTNNDRDKDVNDAIIEREESAANKVQVRAYLDLLHQCIFFTGTAYYFLGSKKLEEVDDINEKAKLVHKENKDASPLEIKEYTDVYSSEEMDEIYKNQLQEQMYYEKAEQLRRFMLKERSDKIDETIKEVNYYFEQTSKSDEKPTTELEIIEFESEKNYSSNFLSQKIFKSLCGMIASLNSQANQFNELIAELKTLLYKPISKEYTSENEEEKAEEYGSSIDDQDKIFAYLHCLEEILKNRDLIINSEDDKIKLATKNIVQIDPNYSEFHVALIKKLNLIKEGVSLKSTFSELKNSKIVRNSVKSNAIVQNDSFEDYLLGYESEIKRIKDENGIARESMKKLNVVYNSKVEYFTQLQRISDSLVSLIRLEPVARNAVTTEIRTHKKYNDNIDKINQTESRVKYLKNLRKLKELIDQNKSFTCSICLGIIYLGSILKCGHFFCKNCIHNWLKHHHTCPICKQETTKSEVYNFKFKNEDAPPNNVINSKPSVNDSKSDVQLLKRNKNIPNSCSASGNELFSLSDKYSRFLQMSEVHKIKIKENFGAKIDFVIKLILFLKLRDQARNKSPPQILLYSQNIDFLKIITHILQLNNIKYLEGFQNKKNSSTTIDRFKTDPNITCLLLNVRTLGSGLNLLNAKHIFLLDPIINHGDELQATSRNNRIGQTEETFVWNFMMMDSVEENIMLYKHALEHNKTLLKKKDDKIEASTINDDAKFEINADSTEMVAEKHLWNCLFRSE</sequence>
<dbReference type="Pfam" id="PF26021">
    <property type="entry name" value="Ferritin_C144_05"/>
    <property type="match status" value="1"/>
</dbReference>
<feature type="domain" description="Helicase C-terminal" evidence="10">
    <location>
        <begin position="1360"/>
        <end position="1519"/>
    </location>
</feature>
<dbReference type="PROSITE" id="PS51194">
    <property type="entry name" value="HELICASE_CTER"/>
    <property type="match status" value="1"/>
</dbReference>
<keyword evidence="4" id="KW-0378">Hydrolase</keyword>
<dbReference type="PROSITE" id="PS00518">
    <property type="entry name" value="ZF_RING_1"/>
    <property type="match status" value="1"/>
</dbReference>
<evidence type="ECO:0000256" key="4">
    <source>
        <dbReference type="ARBA" id="ARBA00022801"/>
    </source>
</evidence>
<dbReference type="EMBL" id="PUHR01000079">
    <property type="protein sequence ID" value="KAG0668106.1"/>
    <property type="molecule type" value="Genomic_DNA"/>
</dbReference>
<dbReference type="GO" id="GO:0016787">
    <property type="term" value="F:hydrolase activity"/>
    <property type="evidence" value="ECO:0007669"/>
    <property type="project" value="UniProtKB-KW"/>
</dbReference>
<evidence type="ECO:0000256" key="6">
    <source>
        <dbReference type="ARBA" id="ARBA00022840"/>
    </source>
</evidence>
<dbReference type="InterPro" id="IPR049730">
    <property type="entry name" value="SNF2/RAD54-like_C"/>
</dbReference>
<evidence type="ECO:0000313" key="12">
    <source>
        <dbReference type="Proteomes" id="UP000750334"/>
    </source>
</evidence>
<reference evidence="11 12" key="1">
    <citation type="submission" date="2020-11" db="EMBL/GenBank/DDBJ databases">
        <title>Kefir isolates.</title>
        <authorList>
            <person name="Marcisauskas S."/>
            <person name="Kim Y."/>
            <person name="Blasche S."/>
        </authorList>
    </citation>
    <scope>NUCLEOTIDE SEQUENCE [LARGE SCALE GENOMIC DNA]</scope>
    <source>
        <strain evidence="11 12">OG2</strain>
    </source>
</reference>
<dbReference type="Gene3D" id="3.30.40.10">
    <property type="entry name" value="Zinc/RING finger domain, C3HC4 (zinc finger)"/>
    <property type="match status" value="1"/>
</dbReference>
<organism evidence="11 12">
    <name type="scientific">Maudiozyma exigua</name>
    <name type="common">Yeast</name>
    <name type="synonym">Kazachstania exigua</name>
    <dbReference type="NCBI Taxonomy" id="34358"/>
    <lineage>
        <taxon>Eukaryota</taxon>
        <taxon>Fungi</taxon>
        <taxon>Dikarya</taxon>
        <taxon>Ascomycota</taxon>
        <taxon>Saccharomycotina</taxon>
        <taxon>Saccharomycetes</taxon>
        <taxon>Saccharomycetales</taxon>
        <taxon>Saccharomycetaceae</taxon>
        <taxon>Maudiozyma</taxon>
    </lineage>
</organism>
<dbReference type="GO" id="GO:0061630">
    <property type="term" value="F:ubiquitin protein ligase activity"/>
    <property type="evidence" value="ECO:0007669"/>
    <property type="project" value="TreeGrafter"/>
</dbReference>
<evidence type="ECO:0000256" key="3">
    <source>
        <dbReference type="ARBA" id="ARBA00022771"/>
    </source>
</evidence>
<dbReference type="InterPro" id="IPR038718">
    <property type="entry name" value="SNF2-like_sf"/>
</dbReference>
<dbReference type="GO" id="GO:0005634">
    <property type="term" value="C:nucleus"/>
    <property type="evidence" value="ECO:0007669"/>
    <property type="project" value="TreeGrafter"/>
</dbReference>
<accession>A0A9P6W9R9</accession>
<protein>
    <recommendedName>
        <fullName evidence="13">RING-type domain-containing protein</fullName>
    </recommendedName>
</protein>
<dbReference type="SUPFAM" id="SSF57850">
    <property type="entry name" value="RING/U-box"/>
    <property type="match status" value="1"/>
</dbReference>
<dbReference type="InterPro" id="IPR052583">
    <property type="entry name" value="ATP-helicase/E3_Ub-Ligase"/>
</dbReference>
<dbReference type="InterPro" id="IPR000330">
    <property type="entry name" value="SNF2_N"/>
</dbReference>
<keyword evidence="2" id="KW-0547">Nucleotide-binding</keyword>
<dbReference type="SUPFAM" id="SSF52540">
    <property type="entry name" value="P-loop containing nucleoside triphosphate hydrolases"/>
    <property type="match status" value="2"/>
</dbReference>
<dbReference type="CDD" id="cd23135">
    <property type="entry name" value="RING-HC_IRC20-like"/>
    <property type="match status" value="1"/>
</dbReference>
<dbReference type="PROSITE" id="PS51192">
    <property type="entry name" value="HELICASE_ATP_BIND_1"/>
    <property type="match status" value="1"/>
</dbReference>
<evidence type="ECO:0000259" key="8">
    <source>
        <dbReference type="PROSITE" id="PS50089"/>
    </source>
</evidence>
<dbReference type="SMART" id="SM00487">
    <property type="entry name" value="DEXDc"/>
    <property type="match status" value="1"/>
</dbReference>
<dbReference type="GO" id="GO:0000209">
    <property type="term" value="P:protein polyubiquitination"/>
    <property type="evidence" value="ECO:0007669"/>
    <property type="project" value="TreeGrafter"/>
</dbReference>
<keyword evidence="3 7" id="KW-0863">Zinc-finger</keyword>
<keyword evidence="5" id="KW-0862">Zinc</keyword>
<dbReference type="Gene3D" id="3.40.50.300">
    <property type="entry name" value="P-loop containing nucleotide triphosphate hydrolases"/>
    <property type="match status" value="1"/>
</dbReference>
<dbReference type="SMART" id="SM00184">
    <property type="entry name" value="RING"/>
    <property type="match status" value="1"/>
</dbReference>
<keyword evidence="1" id="KW-0479">Metal-binding</keyword>
<dbReference type="OrthoDB" id="5330228at2759"/>
<dbReference type="Pfam" id="PF00176">
    <property type="entry name" value="SNF2-rel_dom"/>
    <property type="match status" value="1"/>
</dbReference>
<evidence type="ECO:0008006" key="13">
    <source>
        <dbReference type="Google" id="ProtNLM"/>
    </source>
</evidence>
<evidence type="ECO:0000256" key="1">
    <source>
        <dbReference type="ARBA" id="ARBA00022723"/>
    </source>
</evidence>